<reference evidence="2" key="1">
    <citation type="journal article" date="2023" name="Mol. Phylogenet. Evol.">
        <title>Genome-scale phylogeny and comparative genomics of the fungal order Sordariales.</title>
        <authorList>
            <person name="Hensen N."/>
            <person name="Bonometti L."/>
            <person name="Westerberg I."/>
            <person name="Brannstrom I.O."/>
            <person name="Guillou S."/>
            <person name="Cros-Aarteil S."/>
            <person name="Calhoun S."/>
            <person name="Haridas S."/>
            <person name="Kuo A."/>
            <person name="Mondo S."/>
            <person name="Pangilinan J."/>
            <person name="Riley R."/>
            <person name="LaButti K."/>
            <person name="Andreopoulos B."/>
            <person name="Lipzen A."/>
            <person name="Chen C."/>
            <person name="Yan M."/>
            <person name="Daum C."/>
            <person name="Ng V."/>
            <person name="Clum A."/>
            <person name="Steindorff A."/>
            <person name="Ohm R.A."/>
            <person name="Martin F."/>
            <person name="Silar P."/>
            <person name="Natvig D.O."/>
            <person name="Lalanne C."/>
            <person name="Gautier V."/>
            <person name="Ament-Velasquez S.L."/>
            <person name="Kruys A."/>
            <person name="Hutchinson M.I."/>
            <person name="Powell A.J."/>
            <person name="Barry K."/>
            <person name="Miller A.N."/>
            <person name="Grigoriev I.V."/>
            <person name="Debuchy R."/>
            <person name="Gladieux P."/>
            <person name="Hiltunen Thoren M."/>
            <person name="Johannesson H."/>
        </authorList>
    </citation>
    <scope>NUCLEOTIDE SEQUENCE</scope>
    <source>
        <strain evidence="2">CBS 314.62</strain>
    </source>
</reference>
<evidence type="ECO:0000313" key="2">
    <source>
        <dbReference type="EMBL" id="KAK3683333.1"/>
    </source>
</evidence>
<gene>
    <name evidence="2" type="ORF">B0T22DRAFT_245399</name>
</gene>
<dbReference type="AlphaFoldDB" id="A0AAE0X2L2"/>
<keyword evidence="3" id="KW-1185">Reference proteome</keyword>
<protein>
    <submittedName>
        <fullName evidence="2">Uncharacterized protein</fullName>
    </submittedName>
</protein>
<proteinExistence type="predicted"/>
<evidence type="ECO:0000313" key="3">
    <source>
        <dbReference type="Proteomes" id="UP001270362"/>
    </source>
</evidence>
<evidence type="ECO:0000256" key="1">
    <source>
        <dbReference type="SAM" id="MobiDB-lite"/>
    </source>
</evidence>
<dbReference type="Proteomes" id="UP001270362">
    <property type="component" value="Unassembled WGS sequence"/>
</dbReference>
<sequence>MEKLEHGICERRLKRTGSEFPRSLRFTNGKSASGRTRNRKRKRRESLAQAVLGSPPLLSSSAFTPLGHKFVTWLTALMQAALSCWRGSLEPLVQLARSTSHHVHSMDLQTPVYPSFPWLASTIPRPKLAIVCRGVLSPLQAWRLPCQRQDKTDGQRRVLRRLVLCTSVR</sequence>
<reference evidence="2" key="2">
    <citation type="submission" date="2023-06" db="EMBL/GenBank/DDBJ databases">
        <authorList>
            <consortium name="Lawrence Berkeley National Laboratory"/>
            <person name="Haridas S."/>
            <person name="Hensen N."/>
            <person name="Bonometti L."/>
            <person name="Westerberg I."/>
            <person name="Brannstrom I.O."/>
            <person name="Guillou S."/>
            <person name="Cros-Aarteil S."/>
            <person name="Calhoun S."/>
            <person name="Kuo A."/>
            <person name="Mondo S."/>
            <person name="Pangilinan J."/>
            <person name="Riley R."/>
            <person name="Labutti K."/>
            <person name="Andreopoulos B."/>
            <person name="Lipzen A."/>
            <person name="Chen C."/>
            <person name="Yanf M."/>
            <person name="Daum C."/>
            <person name="Ng V."/>
            <person name="Clum A."/>
            <person name="Steindorff A."/>
            <person name="Ohm R."/>
            <person name="Martin F."/>
            <person name="Silar P."/>
            <person name="Natvig D."/>
            <person name="Lalanne C."/>
            <person name="Gautier V."/>
            <person name="Ament-Velasquez S.L."/>
            <person name="Kruys A."/>
            <person name="Hutchinson M.I."/>
            <person name="Powell A.J."/>
            <person name="Barry K."/>
            <person name="Miller A.N."/>
            <person name="Grigoriev I.V."/>
            <person name="Debuchy R."/>
            <person name="Gladieux P."/>
            <person name="Thoren M.H."/>
            <person name="Johannesson H."/>
        </authorList>
    </citation>
    <scope>NUCLEOTIDE SEQUENCE</scope>
    <source>
        <strain evidence="2">CBS 314.62</strain>
    </source>
</reference>
<feature type="compositionally biased region" description="Polar residues" evidence="1">
    <location>
        <begin position="25"/>
        <end position="34"/>
    </location>
</feature>
<dbReference type="EMBL" id="JAULSO010000004">
    <property type="protein sequence ID" value="KAK3683333.1"/>
    <property type="molecule type" value="Genomic_DNA"/>
</dbReference>
<feature type="region of interest" description="Disordered" evidence="1">
    <location>
        <begin position="23"/>
        <end position="44"/>
    </location>
</feature>
<accession>A0AAE0X2L2</accession>
<name>A0AAE0X2L2_9PEZI</name>
<comment type="caution">
    <text evidence="2">The sequence shown here is derived from an EMBL/GenBank/DDBJ whole genome shotgun (WGS) entry which is preliminary data.</text>
</comment>
<organism evidence="2 3">
    <name type="scientific">Podospora appendiculata</name>
    <dbReference type="NCBI Taxonomy" id="314037"/>
    <lineage>
        <taxon>Eukaryota</taxon>
        <taxon>Fungi</taxon>
        <taxon>Dikarya</taxon>
        <taxon>Ascomycota</taxon>
        <taxon>Pezizomycotina</taxon>
        <taxon>Sordariomycetes</taxon>
        <taxon>Sordariomycetidae</taxon>
        <taxon>Sordariales</taxon>
        <taxon>Podosporaceae</taxon>
        <taxon>Podospora</taxon>
    </lineage>
</organism>